<dbReference type="Proteomes" id="UP000245488">
    <property type="component" value="Chromosome"/>
</dbReference>
<dbReference type="RefSeq" id="WP_110072397.1">
    <property type="nucleotide sequence ID" value="NZ_CM009896.1"/>
</dbReference>
<dbReference type="GO" id="GO:0006355">
    <property type="term" value="P:regulation of DNA-templated transcription"/>
    <property type="evidence" value="ECO:0007669"/>
    <property type="project" value="InterPro"/>
</dbReference>
<dbReference type="GO" id="GO:0006351">
    <property type="term" value="P:DNA-templated transcription"/>
    <property type="evidence" value="ECO:0007669"/>
    <property type="project" value="TreeGrafter"/>
</dbReference>
<proteinExistence type="inferred from homology"/>
<evidence type="ECO:0000256" key="1">
    <source>
        <dbReference type="ARBA" id="ARBA00010562"/>
    </source>
</evidence>
<dbReference type="Gene3D" id="1.10.1220.10">
    <property type="entry name" value="Met repressor-like"/>
    <property type="match status" value="1"/>
</dbReference>
<evidence type="ECO:0000313" key="3">
    <source>
        <dbReference type="EMBL" id="PWT26644.1"/>
    </source>
</evidence>
<dbReference type="InterPro" id="IPR007337">
    <property type="entry name" value="RelB/DinJ"/>
</dbReference>
<comment type="similarity">
    <text evidence="1">Belongs to the RelB/DinJ antitoxin family.</text>
</comment>
<reference evidence="3 4" key="1">
    <citation type="submission" date="2017-09" db="EMBL/GenBank/DDBJ databases">
        <title>High-quality draft genome sequence of Butyrivibrio fibrisolvens INBov1, isolated from cow rumen.</title>
        <authorList>
            <person name="Rodriguez Hernaez J."/>
            <person name="Rivarola M."/>
            <person name="Paniego N."/>
            <person name="Cravero S."/>
            <person name="Ceron Cucchi M."/>
            <person name="Martinez M.C."/>
        </authorList>
    </citation>
    <scope>NUCLEOTIDE SEQUENCE [LARGE SCALE GENOMIC DNA]</scope>
    <source>
        <strain evidence="3 4">INBov1</strain>
    </source>
</reference>
<evidence type="ECO:0000313" key="4">
    <source>
        <dbReference type="Proteomes" id="UP000245488"/>
    </source>
</evidence>
<dbReference type="PANTHER" id="PTHR38781:SF1">
    <property type="entry name" value="ANTITOXIN DINJ-RELATED"/>
    <property type="match status" value="1"/>
</dbReference>
<gene>
    <name evidence="3" type="ORF">CPT75_05635</name>
</gene>
<protein>
    <submittedName>
        <fullName evidence="3">Type II toxin-antitoxin system antitoxin, RelB/DinJ family</fullName>
    </submittedName>
</protein>
<keyword evidence="4" id="KW-1185">Reference proteome</keyword>
<dbReference type="NCBIfam" id="TIGR02384">
    <property type="entry name" value="RelB_DinJ"/>
    <property type="match status" value="1"/>
</dbReference>
<sequence length="86" mass="9900">MNQSTISVRLNSEDKKQFEEFCEQTGMNISVAINMFVKNVIREQKLPFEVKADPFYSEENMAALKKSIKQLDSGKGKMHDLIEVDE</sequence>
<dbReference type="AlphaFoldDB" id="A0A317FY51"/>
<organism evidence="3 4">
    <name type="scientific">Butyrivibrio fibrisolvens</name>
    <dbReference type="NCBI Taxonomy" id="831"/>
    <lineage>
        <taxon>Bacteria</taxon>
        <taxon>Bacillati</taxon>
        <taxon>Bacillota</taxon>
        <taxon>Clostridia</taxon>
        <taxon>Lachnospirales</taxon>
        <taxon>Lachnospiraceae</taxon>
        <taxon>Butyrivibrio</taxon>
    </lineage>
</organism>
<comment type="caution">
    <text evidence="3">The sequence shown here is derived from an EMBL/GenBank/DDBJ whole genome shotgun (WGS) entry which is preliminary data.</text>
</comment>
<dbReference type="EMBL" id="NXNG01000001">
    <property type="protein sequence ID" value="PWT26644.1"/>
    <property type="molecule type" value="Genomic_DNA"/>
</dbReference>
<dbReference type="PANTHER" id="PTHR38781">
    <property type="entry name" value="ANTITOXIN DINJ-RELATED"/>
    <property type="match status" value="1"/>
</dbReference>
<name>A0A317FY51_BUTFI</name>
<keyword evidence="2" id="KW-1277">Toxin-antitoxin system</keyword>
<dbReference type="InterPro" id="IPR013321">
    <property type="entry name" value="Arc_rbn_hlx_hlx"/>
</dbReference>
<dbReference type="Pfam" id="PF04221">
    <property type="entry name" value="RelB"/>
    <property type="match status" value="1"/>
</dbReference>
<evidence type="ECO:0000256" key="2">
    <source>
        <dbReference type="ARBA" id="ARBA00022649"/>
    </source>
</evidence>
<accession>A0A317FY51</accession>